<gene>
    <name evidence="2" type="ORF">J2S03_003500</name>
</gene>
<evidence type="ECO:0000256" key="1">
    <source>
        <dbReference type="SAM" id="Phobius"/>
    </source>
</evidence>
<evidence type="ECO:0000313" key="3">
    <source>
        <dbReference type="Proteomes" id="UP001232973"/>
    </source>
</evidence>
<feature type="transmembrane region" description="Helical" evidence="1">
    <location>
        <begin position="42"/>
        <end position="64"/>
    </location>
</feature>
<keyword evidence="1" id="KW-0812">Transmembrane</keyword>
<sequence length="255" mass="28391">MTKDIDRFLEEISRLEFTSPLHVEDIVRRIGLRKKATIRRRWFISLTSLFCTLLLTGGLAAAGVPLDNVIGKFEHIFSKQQTGILLSISYGQQPLWDSDVEYSLEDSSYSRSIVSTLGASFPKLEYPGIALHDVDVQVYSAGHITAVANGLYSDSNITSTHPDEVSLTIYKNLDQTIYLNGQSLTGPNTETVEIEGNPVKILTFTYRGINSETQEAYYLTWIQGPWTCVLDGVGNISKSNMLQIAQSIMEDSGQR</sequence>
<evidence type="ECO:0000313" key="2">
    <source>
        <dbReference type="EMBL" id="MDQ0191627.1"/>
    </source>
</evidence>
<accession>A0ABT9XN22</accession>
<keyword evidence="3" id="KW-1185">Reference proteome</keyword>
<organism evidence="2 3">
    <name type="scientific">Alicyclobacillus cycloheptanicus</name>
    <dbReference type="NCBI Taxonomy" id="1457"/>
    <lineage>
        <taxon>Bacteria</taxon>
        <taxon>Bacillati</taxon>
        <taxon>Bacillota</taxon>
        <taxon>Bacilli</taxon>
        <taxon>Bacillales</taxon>
        <taxon>Alicyclobacillaceae</taxon>
        <taxon>Alicyclobacillus</taxon>
    </lineage>
</organism>
<evidence type="ECO:0008006" key="4">
    <source>
        <dbReference type="Google" id="ProtNLM"/>
    </source>
</evidence>
<keyword evidence="1" id="KW-0472">Membrane</keyword>
<dbReference type="RefSeq" id="WP_307016805.1">
    <property type="nucleotide sequence ID" value="NZ_JAUANV010000060.1"/>
</dbReference>
<keyword evidence="1" id="KW-1133">Transmembrane helix</keyword>
<proteinExistence type="predicted"/>
<reference evidence="2 3" key="1">
    <citation type="submission" date="2023-07" db="EMBL/GenBank/DDBJ databases">
        <title>Genomic Encyclopedia of Type Strains, Phase IV (KMG-IV): sequencing the most valuable type-strain genomes for metagenomic binning, comparative biology and taxonomic classification.</title>
        <authorList>
            <person name="Goeker M."/>
        </authorList>
    </citation>
    <scope>NUCLEOTIDE SEQUENCE [LARGE SCALE GENOMIC DNA]</scope>
    <source>
        <strain evidence="2 3">DSM 4006</strain>
    </source>
</reference>
<name>A0ABT9XN22_9BACL</name>
<dbReference type="Proteomes" id="UP001232973">
    <property type="component" value="Unassembled WGS sequence"/>
</dbReference>
<comment type="caution">
    <text evidence="2">The sequence shown here is derived from an EMBL/GenBank/DDBJ whole genome shotgun (WGS) entry which is preliminary data.</text>
</comment>
<dbReference type="EMBL" id="JAUSTP010000066">
    <property type="protein sequence ID" value="MDQ0191627.1"/>
    <property type="molecule type" value="Genomic_DNA"/>
</dbReference>
<protein>
    <recommendedName>
        <fullName evidence="4">DUF4367 domain-containing protein</fullName>
    </recommendedName>
</protein>